<protein>
    <recommendedName>
        <fullName evidence="9">NWD NACHT-NTPase N-terminal domain-containing protein</fullName>
    </recommendedName>
</protein>
<feature type="region of interest" description="Disordered" evidence="2">
    <location>
        <begin position="1"/>
        <end position="94"/>
    </location>
</feature>
<evidence type="ECO:0000259" key="3">
    <source>
        <dbReference type="Pfam" id="PF17100"/>
    </source>
</evidence>
<dbReference type="InterPro" id="IPR036770">
    <property type="entry name" value="Ankyrin_rpt-contain_sf"/>
</dbReference>
<keyword evidence="1" id="KW-0677">Repeat</keyword>
<feature type="domain" description="Nephrocystin 3-like N-terminal" evidence="6">
    <location>
        <begin position="500"/>
        <end position="568"/>
    </location>
</feature>
<feature type="domain" description="NWD NACHT-NTPase N-terminal" evidence="3">
    <location>
        <begin position="112"/>
        <end position="342"/>
    </location>
</feature>
<feature type="region of interest" description="Disordered" evidence="2">
    <location>
        <begin position="139"/>
        <end position="170"/>
    </location>
</feature>
<dbReference type="Pfam" id="PF17100">
    <property type="entry name" value="NACHT_N"/>
    <property type="match status" value="1"/>
</dbReference>
<dbReference type="Gene3D" id="1.25.40.20">
    <property type="entry name" value="Ankyrin repeat-containing domain"/>
    <property type="match status" value="1"/>
</dbReference>
<dbReference type="EMBL" id="MU859164">
    <property type="protein sequence ID" value="KAK3950846.1"/>
    <property type="molecule type" value="Genomic_DNA"/>
</dbReference>
<dbReference type="Pfam" id="PF24883">
    <property type="entry name" value="NPHP3_N"/>
    <property type="match status" value="2"/>
</dbReference>
<dbReference type="AlphaFoldDB" id="A0AAN6NTP6"/>
<gene>
    <name evidence="7" type="ORF">QBC32DRAFT_375348</name>
</gene>
<keyword evidence="8" id="KW-1185">Reference proteome</keyword>
<dbReference type="InterPro" id="IPR056884">
    <property type="entry name" value="NPHP3-like_N"/>
</dbReference>
<feature type="compositionally biased region" description="Polar residues" evidence="2">
    <location>
        <begin position="27"/>
        <end position="37"/>
    </location>
</feature>
<dbReference type="PANTHER" id="PTHR10039">
    <property type="entry name" value="AMELOGENIN"/>
    <property type="match status" value="1"/>
</dbReference>
<dbReference type="Pfam" id="PF22939">
    <property type="entry name" value="WHD_GPIID"/>
    <property type="match status" value="1"/>
</dbReference>
<feature type="domain" description="GPI inositol-deacylase winged helix" evidence="4">
    <location>
        <begin position="681"/>
        <end position="764"/>
    </location>
</feature>
<dbReference type="Pfam" id="PF23239">
    <property type="entry name" value="DUF7069"/>
    <property type="match status" value="1"/>
</dbReference>
<reference evidence="7" key="2">
    <citation type="submission" date="2023-06" db="EMBL/GenBank/DDBJ databases">
        <authorList>
            <consortium name="Lawrence Berkeley National Laboratory"/>
            <person name="Mondo S.J."/>
            <person name="Hensen N."/>
            <person name="Bonometti L."/>
            <person name="Westerberg I."/>
            <person name="Brannstrom I.O."/>
            <person name="Guillou S."/>
            <person name="Cros-Aarteil S."/>
            <person name="Calhoun S."/>
            <person name="Haridas S."/>
            <person name="Kuo A."/>
            <person name="Pangilinan J."/>
            <person name="Riley R."/>
            <person name="Labutti K."/>
            <person name="Andreopoulos B."/>
            <person name="Lipzen A."/>
            <person name="Chen C."/>
            <person name="Yanf M."/>
            <person name="Daum C."/>
            <person name="Ng V."/>
            <person name="Clum A."/>
            <person name="Steindorff A."/>
            <person name="Ohm R."/>
            <person name="Martin F."/>
            <person name="Silar P."/>
            <person name="Natvig D."/>
            <person name="Lalanne C."/>
            <person name="Gautier V."/>
            <person name="Ament-Velasquez S.L."/>
            <person name="Kruys A."/>
            <person name="Hutchinson M.I."/>
            <person name="Powell A.J."/>
            <person name="Barry K."/>
            <person name="Miller A.N."/>
            <person name="Grigoriev I.V."/>
            <person name="Debuchy R."/>
            <person name="Gladieux P."/>
            <person name="Thoren M.H."/>
            <person name="Johannesson H."/>
        </authorList>
    </citation>
    <scope>NUCLEOTIDE SEQUENCE</scope>
    <source>
        <strain evidence="7">CBS 626.80</strain>
    </source>
</reference>
<dbReference type="SUPFAM" id="SSF48403">
    <property type="entry name" value="Ankyrin repeat"/>
    <property type="match status" value="1"/>
</dbReference>
<evidence type="ECO:0000259" key="4">
    <source>
        <dbReference type="Pfam" id="PF22939"/>
    </source>
</evidence>
<evidence type="ECO:0008006" key="9">
    <source>
        <dbReference type="Google" id="ProtNLM"/>
    </source>
</evidence>
<accession>A0AAN6NTP6</accession>
<comment type="caution">
    <text evidence="7">The sequence shown here is derived from an EMBL/GenBank/DDBJ whole genome shotgun (WGS) entry which is preliminary data.</text>
</comment>
<proteinExistence type="predicted"/>
<dbReference type="Proteomes" id="UP001303222">
    <property type="component" value="Unassembled WGS sequence"/>
</dbReference>
<dbReference type="InterPro" id="IPR031359">
    <property type="entry name" value="NACHT_N"/>
</dbReference>
<reference evidence="7" key="1">
    <citation type="journal article" date="2023" name="Mol. Phylogenet. Evol.">
        <title>Genome-scale phylogeny and comparative genomics of the fungal order Sordariales.</title>
        <authorList>
            <person name="Hensen N."/>
            <person name="Bonometti L."/>
            <person name="Westerberg I."/>
            <person name="Brannstrom I.O."/>
            <person name="Guillou S."/>
            <person name="Cros-Aarteil S."/>
            <person name="Calhoun S."/>
            <person name="Haridas S."/>
            <person name="Kuo A."/>
            <person name="Mondo S."/>
            <person name="Pangilinan J."/>
            <person name="Riley R."/>
            <person name="LaButti K."/>
            <person name="Andreopoulos B."/>
            <person name="Lipzen A."/>
            <person name="Chen C."/>
            <person name="Yan M."/>
            <person name="Daum C."/>
            <person name="Ng V."/>
            <person name="Clum A."/>
            <person name="Steindorff A."/>
            <person name="Ohm R.A."/>
            <person name="Martin F."/>
            <person name="Silar P."/>
            <person name="Natvig D.O."/>
            <person name="Lalanne C."/>
            <person name="Gautier V."/>
            <person name="Ament-Velasquez S.L."/>
            <person name="Kruys A."/>
            <person name="Hutchinson M.I."/>
            <person name="Powell A.J."/>
            <person name="Barry K."/>
            <person name="Miller A.N."/>
            <person name="Grigoriev I.V."/>
            <person name="Debuchy R."/>
            <person name="Gladieux P."/>
            <person name="Hiltunen Thoren M."/>
            <person name="Johannesson H."/>
        </authorList>
    </citation>
    <scope>NUCLEOTIDE SEQUENCE</scope>
    <source>
        <strain evidence="7">CBS 626.80</strain>
    </source>
</reference>
<feature type="domain" description="DUF7069" evidence="5">
    <location>
        <begin position="599"/>
        <end position="668"/>
    </location>
</feature>
<evidence type="ECO:0000259" key="6">
    <source>
        <dbReference type="Pfam" id="PF24883"/>
    </source>
</evidence>
<organism evidence="7 8">
    <name type="scientific">Pseudoneurospora amorphoporcata</name>
    <dbReference type="NCBI Taxonomy" id="241081"/>
    <lineage>
        <taxon>Eukaryota</taxon>
        <taxon>Fungi</taxon>
        <taxon>Dikarya</taxon>
        <taxon>Ascomycota</taxon>
        <taxon>Pezizomycotina</taxon>
        <taxon>Sordariomycetes</taxon>
        <taxon>Sordariomycetidae</taxon>
        <taxon>Sordariales</taxon>
        <taxon>Sordariaceae</taxon>
        <taxon>Pseudoneurospora</taxon>
    </lineage>
</organism>
<evidence type="ECO:0000313" key="8">
    <source>
        <dbReference type="Proteomes" id="UP001303222"/>
    </source>
</evidence>
<feature type="domain" description="Nephrocystin 3-like N-terminal" evidence="6">
    <location>
        <begin position="452"/>
        <end position="495"/>
    </location>
</feature>
<sequence>MGLRDVRKLLRREAAHPAADDAKPPNFDTQTATTTRLFSKLRRPKHEKPEKKAQSRLPPDKIVYQGTECETEEPSPEPQPGQRPSTSNPTKIDAKCPAVDTCAAVSPSFKPSLWDRAYDTLRKDSAQLLEEYETLVSREVQSSDPASNYVYDPESQKAPEPTTPLPDDSPRLRRLQLDKIIDQGLRRTEGRVAGCVGSSALASTAEFLSSIKGFITQAVSASPEASVAWAAVCLVLPLLTNHVDAEEANREGFTHTIHRMDHYSALEPLVFERDGHLNPFLRAAIEKRFETLYSTLLEFQIRTALRLHERTAKTFVKETFNPNAWKELQANIEKAEALLDQDLEQVTSSALLLEAKKRNDLSKQHAANLEKLLLPLRDTTTKIANTTEKQLHTEQEILTAVTEQSKFQQAEAQRKDKQKMSDAEIKCLAYLRLTVTDTYETTKDRVEDHVEGTCHWVVRQPSFCQLMEHDSGPLLITADPGCGKSVLTKYLKHAMDRLLRDHQGLVNTPSSLWTIFWQAVCDPEAGPITVVMDALDECDPADLKHFLIPYLRKSMAKSVNAKFLFTTRPYKSITSQFGRLKDFVPSYVRILGEDQCEDISKEVNLVIEHRVEEFAKENEIHIGLRRKLRNMLLAIEHRTYLWVALLFDDLRYQSLKKTTDGIEAAIRTLPTTVNEAYEKLLSRSTEHSTVRRALSFIIAAKRPLTVAEMKVALNARAGILSKDDHESEDDFRERLRQLCGLFVSFYKNTVYLFHQTAREFLLSHPQAENSVLLCQDNVDTQWRSSISIPQAHAELARACAQYLYMLRRDGLYDLHHKVRELDTIPFHMYAVTSWRSHYRLSNGNVDEDAEFRTAAVSICDPRATGFDYLISLRFQDVFCRQEMFSTPLRVASYLNINAAVQDLLATGLDMEIEQHGGGGEWPAVQLAAACGCYDIVLLLLSHLPPNATERMGAQPIGPMSYPGTSPFGPHSLHRDLADNDRSGYERMLLFLLNNGLLNQPWKEDWPGCALLEGLA</sequence>
<dbReference type="InterPro" id="IPR055497">
    <property type="entry name" value="DUF7069"/>
</dbReference>
<evidence type="ECO:0000256" key="1">
    <source>
        <dbReference type="ARBA" id="ARBA00022737"/>
    </source>
</evidence>
<dbReference type="PANTHER" id="PTHR10039:SF14">
    <property type="entry name" value="NACHT DOMAIN-CONTAINING PROTEIN"/>
    <property type="match status" value="1"/>
</dbReference>
<evidence type="ECO:0000256" key="2">
    <source>
        <dbReference type="SAM" id="MobiDB-lite"/>
    </source>
</evidence>
<evidence type="ECO:0000259" key="5">
    <source>
        <dbReference type="Pfam" id="PF23239"/>
    </source>
</evidence>
<evidence type="ECO:0000313" key="7">
    <source>
        <dbReference type="EMBL" id="KAK3950846.1"/>
    </source>
</evidence>
<dbReference type="InterPro" id="IPR054471">
    <property type="entry name" value="GPIID_WHD"/>
</dbReference>
<name>A0AAN6NTP6_9PEZI</name>
<feature type="compositionally biased region" description="Basic and acidic residues" evidence="2">
    <location>
        <begin position="1"/>
        <end position="23"/>
    </location>
</feature>